<keyword evidence="2 4" id="KW-0238">DNA-binding</keyword>
<dbReference type="RefSeq" id="WP_157542460.1">
    <property type="nucleotide sequence ID" value="NZ_WQLA01000005.1"/>
</dbReference>
<dbReference type="InterPro" id="IPR036271">
    <property type="entry name" value="Tet_transcr_reg_TetR-rel_C_sf"/>
</dbReference>
<organism evidence="6 7">
    <name type="scientific">Mucilaginibacter aquatilis</name>
    <dbReference type="NCBI Taxonomy" id="1517760"/>
    <lineage>
        <taxon>Bacteria</taxon>
        <taxon>Pseudomonadati</taxon>
        <taxon>Bacteroidota</taxon>
        <taxon>Sphingobacteriia</taxon>
        <taxon>Sphingobacteriales</taxon>
        <taxon>Sphingobacteriaceae</taxon>
        <taxon>Mucilaginibacter</taxon>
    </lineage>
</organism>
<proteinExistence type="predicted"/>
<evidence type="ECO:0000256" key="1">
    <source>
        <dbReference type="ARBA" id="ARBA00023015"/>
    </source>
</evidence>
<keyword evidence="7" id="KW-1185">Reference proteome</keyword>
<dbReference type="Proteomes" id="UP000434850">
    <property type="component" value="Unassembled WGS sequence"/>
</dbReference>
<feature type="DNA-binding region" description="H-T-H motif" evidence="4">
    <location>
        <begin position="35"/>
        <end position="54"/>
    </location>
</feature>
<evidence type="ECO:0000313" key="7">
    <source>
        <dbReference type="Proteomes" id="UP000434850"/>
    </source>
</evidence>
<dbReference type="InterPro" id="IPR009057">
    <property type="entry name" value="Homeodomain-like_sf"/>
</dbReference>
<dbReference type="Gene3D" id="1.10.357.10">
    <property type="entry name" value="Tetracycline Repressor, domain 2"/>
    <property type="match status" value="1"/>
</dbReference>
<protein>
    <submittedName>
        <fullName evidence="6">TetR family transcriptional regulator</fullName>
    </submittedName>
</protein>
<dbReference type="GO" id="GO:0003677">
    <property type="term" value="F:DNA binding"/>
    <property type="evidence" value="ECO:0007669"/>
    <property type="project" value="UniProtKB-UniRule"/>
</dbReference>
<evidence type="ECO:0000313" key="6">
    <source>
        <dbReference type="EMBL" id="MVN92141.1"/>
    </source>
</evidence>
<evidence type="ECO:0000256" key="2">
    <source>
        <dbReference type="ARBA" id="ARBA00023125"/>
    </source>
</evidence>
<sequence>MASKDRILRLKEETRINILDAALLIGKQEGWQALSMRKIADIIEYTAPIIYEYFANKEAIMMELTKKGYCILAKAMKAAKEVQETPAKQLEALWITYWNFAFTEKELYQLMFGIEVNCCVFEKSIPEIEGPANMLTASIKEVMGNKNPTEDEVCKWYYTFWSIVHGLISINHVRQSVPDGINEQVLKDAIAGIIQAIKE</sequence>
<dbReference type="InterPro" id="IPR050624">
    <property type="entry name" value="HTH-type_Tx_Regulator"/>
</dbReference>
<comment type="caution">
    <text evidence="6">The sequence shown here is derived from an EMBL/GenBank/DDBJ whole genome shotgun (WGS) entry which is preliminary data.</text>
</comment>
<keyword evidence="3" id="KW-0804">Transcription</keyword>
<dbReference type="InterPro" id="IPR025996">
    <property type="entry name" value="MT1864/Rv1816-like_C"/>
</dbReference>
<dbReference type="EMBL" id="WQLA01000005">
    <property type="protein sequence ID" value="MVN92141.1"/>
    <property type="molecule type" value="Genomic_DNA"/>
</dbReference>
<keyword evidence="1" id="KW-0805">Transcription regulation</keyword>
<name>A0A6I4IAF5_9SPHI</name>
<reference evidence="6 7" key="1">
    <citation type="submission" date="2019-12" db="EMBL/GenBank/DDBJ databases">
        <title>Mucilaginibacter sp. HME9299 genome sequencing and assembly.</title>
        <authorList>
            <person name="Kang H."/>
            <person name="Kim H."/>
            <person name="Joh K."/>
        </authorList>
    </citation>
    <scope>NUCLEOTIDE SEQUENCE [LARGE SCALE GENOMIC DNA]</scope>
    <source>
        <strain evidence="6 7">HME9299</strain>
    </source>
</reference>
<feature type="domain" description="HTH tetR-type" evidence="5">
    <location>
        <begin position="12"/>
        <end position="72"/>
    </location>
</feature>
<dbReference type="PANTHER" id="PTHR43479">
    <property type="entry name" value="ACREF/ENVCD OPERON REPRESSOR-RELATED"/>
    <property type="match status" value="1"/>
</dbReference>
<dbReference type="InterPro" id="IPR001647">
    <property type="entry name" value="HTH_TetR"/>
</dbReference>
<evidence type="ECO:0000259" key="5">
    <source>
        <dbReference type="PROSITE" id="PS50977"/>
    </source>
</evidence>
<dbReference type="PROSITE" id="PS50977">
    <property type="entry name" value="HTH_TETR_2"/>
    <property type="match status" value="1"/>
</dbReference>
<gene>
    <name evidence="6" type="ORF">GO816_13475</name>
</gene>
<dbReference type="OrthoDB" id="594604at2"/>
<accession>A0A6I4IAF5</accession>
<evidence type="ECO:0000256" key="4">
    <source>
        <dbReference type="PROSITE-ProRule" id="PRU00335"/>
    </source>
</evidence>
<dbReference type="Pfam" id="PF00440">
    <property type="entry name" value="TetR_N"/>
    <property type="match status" value="1"/>
</dbReference>
<dbReference type="AlphaFoldDB" id="A0A6I4IAF5"/>
<dbReference type="PANTHER" id="PTHR43479:SF11">
    <property type="entry name" value="ACREF_ENVCD OPERON REPRESSOR-RELATED"/>
    <property type="match status" value="1"/>
</dbReference>
<dbReference type="SUPFAM" id="SSF48498">
    <property type="entry name" value="Tetracyclin repressor-like, C-terminal domain"/>
    <property type="match status" value="1"/>
</dbReference>
<dbReference type="Pfam" id="PF13305">
    <property type="entry name" value="TetR_C_33"/>
    <property type="match status" value="1"/>
</dbReference>
<evidence type="ECO:0000256" key="3">
    <source>
        <dbReference type="ARBA" id="ARBA00023163"/>
    </source>
</evidence>
<dbReference type="SUPFAM" id="SSF46689">
    <property type="entry name" value="Homeodomain-like"/>
    <property type="match status" value="1"/>
</dbReference>